<evidence type="ECO:0000313" key="10">
    <source>
        <dbReference type="Proteomes" id="UP000244810"/>
    </source>
</evidence>
<dbReference type="InterPro" id="IPR013563">
    <property type="entry name" value="Oligopep_ABC_C"/>
</dbReference>
<gene>
    <name evidence="9" type="ORF">DDE23_19945</name>
</gene>
<dbReference type="Pfam" id="PF08352">
    <property type="entry name" value="oligo_HPY"/>
    <property type="match status" value="2"/>
</dbReference>
<evidence type="ECO:0000259" key="8">
    <source>
        <dbReference type="PROSITE" id="PS50893"/>
    </source>
</evidence>
<feature type="domain" description="ABC transporter" evidence="8">
    <location>
        <begin position="271"/>
        <end position="519"/>
    </location>
</feature>
<dbReference type="PROSITE" id="PS00211">
    <property type="entry name" value="ABC_TRANSPORTER_1"/>
    <property type="match status" value="2"/>
</dbReference>
<dbReference type="NCBIfam" id="NF007739">
    <property type="entry name" value="PRK10419.1"/>
    <property type="match status" value="2"/>
</dbReference>
<dbReference type="Proteomes" id="UP000244810">
    <property type="component" value="Unassembled WGS sequence"/>
</dbReference>
<dbReference type="InterPro" id="IPR003439">
    <property type="entry name" value="ABC_transporter-like_ATP-bd"/>
</dbReference>
<keyword evidence="3" id="KW-0813">Transport</keyword>
<evidence type="ECO:0000256" key="4">
    <source>
        <dbReference type="ARBA" id="ARBA00022475"/>
    </source>
</evidence>
<evidence type="ECO:0000256" key="3">
    <source>
        <dbReference type="ARBA" id="ARBA00022448"/>
    </source>
</evidence>
<keyword evidence="4" id="KW-1003">Cell membrane</keyword>
<keyword evidence="6 9" id="KW-0067">ATP-binding</keyword>
<evidence type="ECO:0000256" key="6">
    <source>
        <dbReference type="ARBA" id="ARBA00022840"/>
    </source>
</evidence>
<comment type="similarity">
    <text evidence="2">Belongs to the ABC transporter superfamily.</text>
</comment>
<feature type="domain" description="ABC transporter" evidence="8">
    <location>
        <begin position="5"/>
        <end position="250"/>
    </location>
</feature>
<dbReference type="InterPro" id="IPR027417">
    <property type="entry name" value="P-loop_NTPase"/>
</dbReference>
<comment type="subcellular location">
    <subcellularLocation>
        <location evidence="1">Cell inner membrane</location>
        <topology evidence="1">Peripheral membrane protein</topology>
    </subcellularLocation>
</comment>
<dbReference type="GO" id="GO:0005524">
    <property type="term" value="F:ATP binding"/>
    <property type="evidence" value="ECO:0007669"/>
    <property type="project" value="UniProtKB-KW"/>
</dbReference>
<dbReference type="Gene3D" id="3.40.50.300">
    <property type="entry name" value="P-loop containing nucleotide triphosphate hydrolases"/>
    <property type="match status" value="2"/>
</dbReference>
<dbReference type="SMART" id="SM00382">
    <property type="entry name" value="AAA"/>
    <property type="match status" value="2"/>
</dbReference>
<evidence type="ECO:0000256" key="1">
    <source>
        <dbReference type="ARBA" id="ARBA00004417"/>
    </source>
</evidence>
<dbReference type="AlphaFoldDB" id="A0A2T7UMB2"/>
<organism evidence="9 10">
    <name type="scientific">Pararhodobacter aggregans</name>
    <dbReference type="NCBI Taxonomy" id="404875"/>
    <lineage>
        <taxon>Bacteria</taxon>
        <taxon>Pseudomonadati</taxon>
        <taxon>Pseudomonadota</taxon>
        <taxon>Alphaproteobacteria</taxon>
        <taxon>Rhodobacterales</taxon>
        <taxon>Paracoccaceae</taxon>
        <taxon>Pararhodobacter</taxon>
    </lineage>
</organism>
<dbReference type="PROSITE" id="PS50893">
    <property type="entry name" value="ABC_TRANSPORTER_2"/>
    <property type="match status" value="2"/>
</dbReference>
<dbReference type="NCBIfam" id="NF008453">
    <property type="entry name" value="PRK11308.1"/>
    <property type="match status" value="2"/>
</dbReference>
<dbReference type="CDD" id="cd03257">
    <property type="entry name" value="ABC_NikE_OppD_transporters"/>
    <property type="match status" value="2"/>
</dbReference>
<dbReference type="InterPro" id="IPR050388">
    <property type="entry name" value="ABC_Ni/Peptide_Import"/>
</dbReference>
<name>A0A2T7UMB2_9RHOB</name>
<dbReference type="InterPro" id="IPR003593">
    <property type="entry name" value="AAA+_ATPase"/>
</dbReference>
<keyword evidence="5" id="KW-0547">Nucleotide-binding</keyword>
<evidence type="ECO:0000313" key="9">
    <source>
        <dbReference type="EMBL" id="PVE45778.1"/>
    </source>
</evidence>
<protein>
    <submittedName>
        <fullName evidence="9">Microcin ABC transporter ATP-binding protein</fullName>
    </submittedName>
</protein>
<dbReference type="GO" id="GO:0015833">
    <property type="term" value="P:peptide transport"/>
    <property type="evidence" value="ECO:0007669"/>
    <property type="project" value="InterPro"/>
</dbReference>
<dbReference type="GO" id="GO:0016887">
    <property type="term" value="F:ATP hydrolysis activity"/>
    <property type="evidence" value="ECO:0007669"/>
    <property type="project" value="InterPro"/>
</dbReference>
<sequence length="536" mass="57737">MDALLQIEDLDVRFGTFHAVRGVSLHLARGEKLAIIGESGSGKSVTALSVMRLLDGAARTAGRILLQGEDVLSLSASALRQMRGRRVAMVFQDPMTSLNPVFPVGRQIGDVLAAHTDLSGAARRGRAIDLLAQVGIREAERCLTLYPHELSGGMRQRVMIALAIACDPALLIADEPTTALDVTVQEQITRLLVDLCRARGIGLLFISHNLDLVGEFADRIAVMHEGRIVEMGEAAQVMGAPRAEYTRKLLAAIPRIGLPGEGRIPDTPVVLETRAVSRAYPRARSAVARLWDRRQVQALRPSDLQVHAGQVLGIVGESGSGKSTLARLLIGLDLPTSGTVLLQGAPLKPRDRAGRRALSRRIQLVFQGSQASLNPRKTIRRALSEAMQALPRAERRSPGALMELVRLDPALLDRYPHQLSGGQRQRVGIARALATSPDILIADEPTSALDVSVQKEIIELLQALQRDLGMTLIVISHDLGLIGTICDRVLVMRAGAIVETGEARQVLTHPATDYTRALLASLPKGLAGRARFASPA</sequence>
<dbReference type="RefSeq" id="WP_107754268.1">
    <property type="nucleotide sequence ID" value="NZ_QBKF01000012.1"/>
</dbReference>
<dbReference type="FunFam" id="3.40.50.300:FF:000016">
    <property type="entry name" value="Oligopeptide ABC transporter ATP-binding component"/>
    <property type="match status" value="1"/>
</dbReference>
<reference evidence="9 10" key="1">
    <citation type="journal article" date="2011" name="Syst. Appl. Microbiol.">
        <title>Defluviimonas denitrificans gen. nov., sp. nov., and Pararhodobacter aggregans gen. nov., sp. nov., non-phototrophic Rhodobacteraceae from the biofilter of a marine aquaculture.</title>
        <authorList>
            <person name="Foesel B.U."/>
            <person name="Drake H.L."/>
            <person name="Schramm A."/>
        </authorList>
    </citation>
    <scope>NUCLEOTIDE SEQUENCE [LARGE SCALE GENOMIC DNA]</scope>
    <source>
        <strain evidence="9 10">D1-19</strain>
    </source>
</reference>
<dbReference type="Pfam" id="PF00005">
    <property type="entry name" value="ABC_tran"/>
    <property type="match status" value="2"/>
</dbReference>
<proteinExistence type="inferred from homology"/>
<dbReference type="SUPFAM" id="SSF52540">
    <property type="entry name" value="P-loop containing nucleoside triphosphate hydrolases"/>
    <property type="match status" value="2"/>
</dbReference>
<comment type="caution">
    <text evidence="9">The sequence shown here is derived from an EMBL/GenBank/DDBJ whole genome shotgun (WGS) entry which is preliminary data.</text>
</comment>
<keyword evidence="7" id="KW-0472">Membrane</keyword>
<dbReference type="PANTHER" id="PTHR43297">
    <property type="entry name" value="OLIGOPEPTIDE TRANSPORT ATP-BINDING PROTEIN APPD"/>
    <property type="match status" value="1"/>
</dbReference>
<dbReference type="PANTHER" id="PTHR43297:SF2">
    <property type="entry name" value="DIPEPTIDE TRANSPORT ATP-BINDING PROTEIN DPPD"/>
    <property type="match status" value="1"/>
</dbReference>
<keyword evidence="10" id="KW-1185">Reference proteome</keyword>
<dbReference type="GO" id="GO:0055085">
    <property type="term" value="P:transmembrane transport"/>
    <property type="evidence" value="ECO:0007669"/>
    <property type="project" value="UniProtKB-ARBA"/>
</dbReference>
<dbReference type="OrthoDB" id="9802264at2"/>
<evidence type="ECO:0000256" key="2">
    <source>
        <dbReference type="ARBA" id="ARBA00005417"/>
    </source>
</evidence>
<dbReference type="GO" id="GO:0005886">
    <property type="term" value="C:plasma membrane"/>
    <property type="evidence" value="ECO:0007669"/>
    <property type="project" value="UniProtKB-SubCell"/>
</dbReference>
<evidence type="ECO:0000256" key="7">
    <source>
        <dbReference type="ARBA" id="ARBA00023136"/>
    </source>
</evidence>
<accession>A0A2T7UMB2</accession>
<evidence type="ECO:0000256" key="5">
    <source>
        <dbReference type="ARBA" id="ARBA00022741"/>
    </source>
</evidence>
<dbReference type="InterPro" id="IPR017871">
    <property type="entry name" value="ABC_transporter-like_CS"/>
</dbReference>
<dbReference type="EMBL" id="QDDR01000012">
    <property type="protein sequence ID" value="PVE45778.1"/>
    <property type="molecule type" value="Genomic_DNA"/>
</dbReference>